<accession>A0A8T2VBC5</accession>
<evidence type="ECO:0000313" key="2">
    <source>
        <dbReference type="Proteomes" id="UP000825935"/>
    </source>
</evidence>
<protein>
    <submittedName>
        <fullName evidence="1">Uncharacterized protein</fullName>
    </submittedName>
</protein>
<proteinExistence type="predicted"/>
<name>A0A8T2VBC5_CERRI</name>
<gene>
    <name evidence="1" type="ORF">KP509_01G023500</name>
</gene>
<dbReference type="EMBL" id="CM035406">
    <property type="protein sequence ID" value="KAH7445771.1"/>
    <property type="molecule type" value="Genomic_DNA"/>
</dbReference>
<comment type="caution">
    <text evidence="1">The sequence shown here is derived from an EMBL/GenBank/DDBJ whole genome shotgun (WGS) entry which is preliminary data.</text>
</comment>
<dbReference type="Proteomes" id="UP000825935">
    <property type="component" value="Chromosome 1"/>
</dbReference>
<reference evidence="1" key="1">
    <citation type="submission" date="2021-08" db="EMBL/GenBank/DDBJ databases">
        <title>WGS assembly of Ceratopteris richardii.</title>
        <authorList>
            <person name="Marchant D.B."/>
            <person name="Chen G."/>
            <person name="Jenkins J."/>
            <person name="Shu S."/>
            <person name="Leebens-Mack J."/>
            <person name="Grimwood J."/>
            <person name="Schmutz J."/>
            <person name="Soltis P."/>
            <person name="Soltis D."/>
            <person name="Chen Z.-H."/>
        </authorList>
    </citation>
    <scope>NUCLEOTIDE SEQUENCE</scope>
    <source>
        <strain evidence="1">Whitten #5841</strain>
        <tissue evidence="1">Leaf</tissue>
    </source>
</reference>
<keyword evidence="2" id="KW-1185">Reference proteome</keyword>
<dbReference type="AlphaFoldDB" id="A0A8T2VBC5"/>
<organism evidence="1 2">
    <name type="scientific">Ceratopteris richardii</name>
    <name type="common">Triangle waterfern</name>
    <dbReference type="NCBI Taxonomy" id="49495"/>
    <lineage>
        <taxon>Eukaryota</taxon>
        <taxon>Viridiplantae</taxon>
        <taxon>Streptophyta</taxon>
        <taxon>Embryophyta</taxon>
        <taxon>Tracheophyta</taxon>
        <taxon>Polypodiopsida</taxon>
        <taxon>Polypodiidae</taxon>
        <taxon>Polypodiales</taxon>
        <taxon>Pteridineae</taxon>
        <taxon>Pteridaceae</taxon>
        <taxon>Parkerioideae</taxon>
        <taxon>Ceratopteris</taxon>
    </lineage>
</organism>
<sequence length="93" mass="10026">MVTEKSVFLRHGRVQGSSSKPASICVRTIINLEAILSLQSLRLWNPSATSMIIVRNVGSIFAILLLRPPPTAATSLCVLSSFLPSLHAQPVIC</sequence>
<evidence type="ECO:0000313" key="1">
    <source>
        <dbReference type="EMBL" id="KAH7445771.1"/>
    </source>
</evidence>